<evidence type="ECO:0000256" key="1">
    <source>
        <dbReference type="SAM" id="SignalP"/>
    </source>
</evidence>
<comment type="caution">
    <text evidence="2">The sequence shown here is derived from an EMBL/GenBank/DDBJ whole genome shotgun (WGS) entry which is preliminary data.</text>
</comment>
<dbReference type="PANTHER" id="PTHR28075">
    <property type="entry name" value="CHROMOSOME 16, WHOLE GENOME SHOTGUN SEQUENCE"/>
    <property type="match status" value="1"/>
</dbReference>
<dbReference type="EMBL" id="JADGJQ010000020">
    <property type="protein sequence ID" value="KAJ3179667.1"/>
    <property type="molecule type" value="Genomic_DNA"/>
</dbReference>
<reference evidence="2" key="1">
    <citation type="submission" date="2020-05" db="EMBL/GenBank/DDBJ databases">
        <title>Phylogenomic resolution of chytrid fungi.</title>
        <authorList>
            <person name="Stajich J.E."/>
            <person name="Amses K."/>
            <person name="Simmons R."/>
            <person name="Seto K."/>
            <person name="Myers J."/>
            <person name="Bonds A."/>
            <person name="Quandt C.A."/>
            <person name="Barry K."/>
            <person name="Liu P."/>
            <person name="Grigoriev I."/>
            <person name="Longcore J.E."/>
            <person name="James T.Y."/>
        </authorList>
    </citation>
    <scope>NUCLEOTIDE SEQUENCE</scope>
    <source>
        <strain evidence="2">JEL0379</strain>
    </source>
</reference>
<keyword evidence="3" id="KW-1185">Reference proteome</keyword>
<feature type="chain" id="PRO_5042288517" evidence="1">
    <location>
        <begin position="24"/>
        <end position="84"/>
    </location>
</feature>
<accession>A0AAD5TLW8</accession>
<dbReference type="Pfam" id="PF08520">
    <property type="entry name" value="Mitofissin"/>
    <property type="match status" value="1"/>
</dbReference>
<sequence length="84" mass="9213">MGIFQLAFSAVLASTAISGAKRAANLDFDGRKIENECLRNVVNSYMRVGDWVLDVTTKEVKRHSDYFVPAGKPSSPRELLPAGK</sequence>
<feature type="signal peptide" evidence="1">
    <location>
        <begin position="1"/>
        <end position="23"/>
    </location>
</feature>
<dbReference type="InterPro" id="IPR013726">
    <property type="entry name" value="Mitofissin"/>
</dbReference>
<keyword evidence="1" id="KW-0732">Signal</keyword>
<proteinExistence type="predicted"/>
<dbReference type="PANTHER" id="PTHR28075:SF1">
    <property type="entry name" value="DUF1748-DOMAIN-CONTAINING PROTEIN"/>
    <property type="match status" value="1"/>
</dbReference>
<evidence type="ECO:0000313" key="2">
    <source>
        <dbReference type="EMBL" id="KAJ3179667.1"/>
    </source>
</evidence>
<organism evidence="2 3">
    <name type="scientific">Geranomyces variabilis</name>
    <dbReference type="NCBI Taxonomy" id="109894"/>
    <lineage>
        <taxon>Eukaryota</taxon>
        <taxon>Fungi</taxon>
        <taxon>Fungi incertae sedis</taxon>
        <taxon>Chytridiomycota</taxon>
        <taxon>Chytridiomycota incertae sedis</taxon>
        <taxon>Chytridiomycetes</taxon>
        <taxon>Spizellomycetales</taxon>
        <taxon>Powellomycetaceae</taxon>
        <taxon>Geranomyces</taxon>
    </lineage>
</organism>
<dbReference type="AlphaFoldDB" id="A0AAD5TLW8"/>
<gene>
    <name evidence="2" type="ORF">HDU87_002873</name>
</gene>
<protein>
    <submittedName>
        <fullName evidence="2">Uncharacterized protein</fullName>
    </submittedName>
</protein>
<dbReference type="Proteomes" id="UP001212152">
    <property type="component" value="Unassembled WGS sequence"/>
</dbReference>
<name>A0AAD5TLW8_9FUNG</name>
<evidence type="ECO:0000313" key="3">
    <source>
        <dbReference type="Proteomes" id="UP001212152"/>
    </source>
</evidence>
<dbReference type="GO" id="GO:0005737">
    <property type="term" value="C:cytoplasm"/>
    <property type="evidence" value="ECO:0007669"/>
    <property type="project" value="TreeGrafter"/>
</dbReference>